<dbReference type="EMBL" id="AZHF01000008">
    <property type="protein sequence ID" value="OAA71870.1"/>
    <property type="molecule type" value="Genomic_DNA"/>
</dbReference>
<name>A0A168CWE0_CORDF</name>
<protein>
    <submittedName>
        <fullName evidence="2">Uncharacterized protein</fullName>
    </submittedName>
</protein>
<dbReference type="AlphaFoldDB" id="A0A168CWE0"/>
<gene>
    <name evidence="2" type="ORF">LEL_09105</name>
</gene>
<organism evidence="2 3">
    <name type="scientific">Akanthomyces lecanii RCEF 1005</name>
    <dbReference type="NCBI Taxonomy" id="1081108"/>
    <lineage>
        <taxon>Eukaryota</taxon>
        <taxon>Fungi</taxon>
        <taxon>Dikarya</taxon>
        <taxon>Ascomycota</taxon>
        <taxon>Pezizomycotina</taxon>
        <taxon>Sordariomycetes</taxon>
        <taxon>Hypocreomycetidae</taxon>
        <taxon>Hypocreales</taxon>
        <taxon>Cordycipitaceae</taxon>
        <taxon>Akanthomyces</taxon>
        <taxon>Cordyceps confragosa</taxon>
    </lineage>
</organism>
<sequence length="124" mass="13497">MSELRPSQAAAHTEPEPPSVDGVQMPTFAALPGLSKGLHKAAAEYFVSLGGAIKPRQAKHKQKIDEAKQRGSLRTIDQMVFPDWTPELEAQAKQQLEATRINWSIPKGSFSAYMNISKAAVVLA</sequence>
<reference evidence="2 3" key="1">
    <citation type="journal article" date="2016" name="Genome Biol. Evol.">
        <title>Divergent and convergent evolution of fungal pathogenicity.</title>
        <authorList>
            <person name="Shang Y."/>
            <person name="Xiao G."/>
            <person name="Zheng P."/>
            <person name="Cen K."/>
            <person name="Zhan S."/>
            <person name="Wang C."/>
        </authorList>
    </citation>
    <scope>NUCLEOTIDE SEQUENCE [LARGE SCALE GENOMIC DNA]</scope>
    <source>
        <strain evidence="2 3">RCEF 1005</strain>
    </source>
</reference>
<evidence type="ECO:0000256" key="1">
    <source>
        <dbReference type="SAM" id="MobiDB-lite"/>
    </source>
</evidence>
<comment type="caution">
    <text evidence="2">The sequence shown here is derived from an EMBL/GenBank/DDBJ whole genome shotgun (WGS) entry which is preliminary data.</text>
</comment>
<feature type="region of interest" description="Disordered" evidence="1">
    <location>
        <begin position="1"/>
        <end position="25"/>
    </location>
</feature>
<evidence type="ECO:0000313" key="2">
    <source>
        <dbReference type="EMBL" id="OAA71870.1"/>
    </source>
</evidence>
<keyword evidence="3" id="KW-1185">Reference proteome</keyword>
<proteinExistence type="predicted"/>
<dbReference type="Proteomes" id="UP000076881">
    <property type="component" value="Unassembled WGS sequence"/>
</dbReference>
<evidence type="ECO:0000313" key="3">
    <source>
        <dbReference type="Proteomes" id="UP000076881"/>
    </source>
</evidence>
<accession>A0A168CWE0</accession>